<dbReference type="Pfam" id="PF00202">
    <property type="entry name" value="Aminotran_3"/>
    <property type="match status" value="1"/>
</dbReference>
<dbReference type="PANTHER" id="PTHR43713:SF3">
    <property type="entry name" value="GLUTAMATE-1-SEMIALDEHYDE 2,1-AMINOMUTASE 1, CHLOROPLASTIC-RELATED"/>
    <property type="match status" value="1"/>
</dbReference>
<comment type="caution">
    <text evidence="2">The sequence shown here is derived from an EMBL/GenBank/DDBJ whole genome shotgun (WGS) entry which is preliminary data.</text>
</comment>
<name>A0AAW1R1X8_9CHLO</name>
<dbReference type="Proteomes" id="UP001438707">
    <property type="component" value="Unassembled WGS sequence"/>
</dbReference>
<dbReference type="PANTHER" id="PTHR43713">
    <property type="entry name" value="GLUTAMATE-1-SEMIALDEHYDE 2,1-AMINOMUTASE"/>
    <property type="match status" value="1"/>
</dbReference>
<dbReference type="GO" id="GO:0008483">
    <property type="term" value="F:transaminase activity"/>
    <property type="evidence" value="ECO:0007669"/>
    <property type="project" value="InterPro"/>
</dbReference>
<gene>
    <name evidence="2" type="ORF">WJX74_001344</name>
</gene>
<dbReference type="AlphaFoldDB" id="A0AAW1R1X8"/>
<dbReference type="InterPro" id="IPR005814">
    <property type="entry name" value="Aminotrans_3"/>
</dbReference>
<evidence type="ECO:0000313" key="2">
    <source>
        <dbReference type="EMBL" id="KAK9827761.1"/>
    </source>
</evidence>
<sequence length="244" mass="25770">MGTGTGTAVLLCTGAGTPHPLRHKASQSAAATLTAHSNNLDSVRKVFEADKGRIAGVILEPAVGNSGYVAPTQEFLQGLRDATWEEGALLCFDEVVTGFRIAHGCAQQHFGITPDLTPVGKCLASIVWLEGRHLFGGGGLPVGAYGGRRDIMEMIAPAGSMDQAGTLSGNPLAMVAASRPGRSWIDRGCFSRPVTNFEEAAMNDKANLADGTAACLSEESTWRHHLLRLASHPWHTLTRTSSKP</sequence>
<organism evidence="2 3">
    <name type="scientific">Apatococcus lobatus</name>
    <dbReference type="NCBI Taxonomy" id="904363"/>
    <lineage>
        <taxon>Eukaryota</taxon>
        <taxon>Viridiplantae</taxon>
        <taxon>Chlorophyta</taxon>
        <taxon>core chlorophytes</taxon>
        <taxon>Trebouxiophyceae</taxon>
        <taxon>Chlorellales</taxon>
        <taxon>Chlorellaceae</taxon>
        <taxon>Apatococcus</taxon>
    </lineage>
</organism>
<proteinExistence type="predicted"/>
<dbReference type="Gene3D" id="3.40.640.10">
    <property type="entry name" value="Type I PLP-dependent aspartate aminotransferase-like (Major domain)"/>
    <property type="match status" value="1"/>
</dbReference>
<dbReference type="InterPro" id="IPR015421">
    <property type="entry name" value="PyrdxlP-dep_Trfase_major"/>
</dbReference>
<dbReference type="InterPro" id="IPR049704">
    <property type="entry name" value="Aminotrans_3_PPA_site"/>
</dbReference>
<accession>A0AAW1R1X8</accession>
<comment type="cofactor">
    <cofactor evidence="1">
        <name>pyridoxal 5'-phosphate</name>
        <dbReference type="ChEBI" id="CHEBI:597326"/>
    </cofactor>
</comment>
<dbReference type="GO" id="GO:0030170">
    <property type="term" value="F:pyridoxal phosphate binding"/>
    <property type="evidence" value="ECO:0007669"/>
    <property type="project" value="InterPro"/>
</dbReference>
<evidence type="ECO:0000313" key="3">
    <source>
        <dbReference type="Proteomes" id="UP001438707"/>
    </source>
</evidence>
<dbReference type="InterPro" id="IPR015424">
    <property type="entry name" value="PyrdxlP-dep_Trfase"/>
</dbReference>
<dbReference type="SUPFAM" id="SSF53383">
    <property type="entry name" value="PLP-dependent transferases"/>
    <property type="match status" value="1"/>
</dbReference>
<keyword evidence="3" id="KW-1185">Reference proteome</keyword>
<dbReference type="EMBL" id="JALJOS010000017">
    <property type="protein sequence ID" value="KAK9827761.1"/>
    <property type="molecule type" value="Genomic_DNA"/>
</dbReference>
<protein>
    <recommendedName>
        <fullName evidence="4">Glutamate-1-semialdehyde 2,1-aminomutase</fullName>
    </recommendedName>
</protein>
<evidence type="ECO:0000256" key="1">
    <source>
        <dbReference type="ARBA" id="ARBA00001933"/>
    </source>
</evidence>
<evidence type="ECO:0008006" key="4">
    <source>
        <dbReference type="Google" id="ProtNLM"/>
    </source>
</evidence>
<reference evidence="2 3" key="1">
    <citation type="journal article" date="2024" name="Nat. Commun.">
        <title>Phylogenomics reveals the evolutionary origins of lichenization in chlorophyte algae.</title>
        <authorList>
            <person name="Puginier C."/>
            <person name="Libourel C."/>
            <person name="Otte J."/>
            <person name="Skaloud P."/>
            <person name="Haon M."/>
            <person name="Grisel S."/>
            <person name="Petersen M."/>
            <person name="Berrin J.G."/>
            <person name="Delaux P.M."/>
            <person name="Dal Grande F."/>
            <person name="Keller J."/>
        </authorList>
    </citation>
    <scope>NUCLEOTIDE SEQUENCE [LARGE SCALE GENOMIC DNA]</scope>
    <source>
        <strain evidence="2 3">SAG 2145</strain>
    </source>
</reference>
<dbReference type="PROSITE" id="PS00600">
    <property type="entry name" value="AA_TRANSFER_CLASS_3"/>
    <property type="match status" value="1"/>
</dbReference>